<dbReference type="KEGG" id="ahz:APS56_01315"/>
<organism evidence="2 3">
    <name type="scientific">Pseudalgibacter alginicilyticus</name>
    <dbReference type="NCBI Taxonomy" id="1736674"/>
    <lineage>
        <taxon>Bacteria</taxon>
        <taxon>Pseudomonadati</taxon>
        <taxon>Bacteroidota</taxon>
        <taxon>Flavobacteriia</taxon>
        <taxon>Flavobacteriales</taxon>
        <taxon>Flavobacteriaceae</taxon>
        <taxon>Pseudalgibacter</taxon>
    </lineage>
</organism>
<feature type="domain" description="DUF6268" evidence="1">
    <location>
        <begin position="70"/>
        <end position="282"/>
    </location>
</feature>
<accession>A0A0P0CU62</accession>
<evidence type="ECO:0000259" key="1">
    <source>
        <dbReference type="Pfam" id="PF19783"/>
    </source>
</evidence>
<name>A0A0P0CU62_9FLAO</name>
<dbReference type="EMBL" id="CP012898">
    <property type="protein sequence ID" value="ALJ03871.1"/>
    <property type="molecule type" value="Genomic_DNA"/>
</dbReference>
<evidence type="ECO:0000313" key="3">
    <source>
        <dbReference type="Proteomes" id="UP000057981"/>
    </source>
</evidence>
<reference evidence="2 3" key="1">
    <citation type="submission" date="2015-10" db="EMBL/GenBank/DDBJ databases">
        <authorList>
            <person name="Gilbert D.G."/>
        </authorList>
    </citation>
    <scope>NUCLEOTIDE SEQUENCE [LARGE SCALE GENOMIC DNA]</scope>
    <source>
        <strain evidence="3">HZ-22</strain>
    </source>
</reference>
<evidence type="ECO:0000313" key="2">
    <source>
        <dbReference type="EMBL" id="ALJ03871.1"/>
    </source>
</evidence>
<keyword evidence="3" id="KW-1185">Reference proteome</keyword>
<dbReference type="AlphaFoldDB" id="A0A0P0CU62"/>
<proteinExistence type="predicted"/>
<dbReference type="Proteomes" id="UP000057981">
    <property type="component" value="Chromosome"/>
</dbReference>
<sequence length="291" mass="32770">MVAFMMSLGNKIYAQLNESIFSFNYGLAPIGHDNIDFYNTDFKFGIPVKLKKGTLVNSVGFKNYGFNYTKDFSFSTTNISRLYDVNYSLKYIAPLAETWLLTTHAQVAIVSNLTNTISNNDLQLTGYMLVTKLLGADKKNEALTWGVSYSTIMGVPEVLPIISYTNQISDKFLFGLGFPETFVDYKINKISSIKSVFMVDGFYANLNNSVNINSTTHADKVSFTSTSLGLEYNYKMDDLWGINFKGGYAFTNRYKLLNNNDTEVFNFNTASKPYLSAGITFNIKKTKQNKL</sequence>
<dbReference type="InterPro" id="IPR046235">
    <property type="entry name" value="DUF6268"/>
</dbReference>
<gene>
    <name evidence="2" type="ORF">APS56_01315</name>
</gene>
<protein>
    <recommendedName>
        <fullName evidence="1">DUF6268 domain-containing protein</fullName>
    </recommendedName>
</protein>
<dbReference type="STRING" id="1736674.APS56_01315"/>
<dbReference type="Pfam" id="PF19783">
    <property type="entry name" value="DUF6268"/>
    <property type="match status" value="1"/>
</dbReference>